<dbReference type="EMBL" id="AP024202">
    <property type="protein sequence ID" value="BCN93986.1"/>
    <property type="molecule type" value="Genomic_DNA"/>
</dbReference>
<evidence type="ECO:0000259" key="1">
    <source>
        <dbReference type="Pfam" id="PF01370"/>
    </source>
</evidence>
<dbReference type="PANTHER" id="PTHR48079:SF6">
    <property type="entry name" value="NAD(P)-BINDING DOMAIN-CONTAINING PROTEIN-RELATED"/>
    <property type="match status" value="1"/>
</dbReference>
<sequence>MANVLIAGCGDIGCQLGSLLAQQNHTIYGIRRNIEEIPDSISPIQADLAFSLPELPDNIDYVFYIAAAGKYKDSAYYQAYVLGVKHTLEAIKNHNIKRVFFISSSSVFGQSEGEKVDEDSPTTDSNFSTRRLLEGEELILNSHFPSTIIRFGGIYGPGRTHLIDLVQAGKVHCMEDVWSNRIHSDDCVGMLAHLMNYDIKNPEKLESLYIGVDNQPTPSCEVYDWLAEQLCVPDVEHIEPKESSRQMRSNKRLSNARIRATGYEMIYPTYQDGYQAILDAME</sequence>
<dbReference type="RefSeq" id="WP_237261469.1">
    <property type="nucleotide sequence ID" value="NZ_AP024202.1"/>
</dbReference>
<dbReference type="PANTHER" id="PTHR48079">
    <property type="entry name" value="PROTEIN YEEZ"/>
    <property type="match status" value="1"/>
</dbReference>
<keyword evidence="3" id="KW-1185">Reference proteome</keyword>
<dbReference type="CDD" id="cd05266">
    <property type="entry name" value="SDR_a4"/>
    <property type="match status" value="1"/>
</dbReference>
<accession>A0ABM7MF37</accession>
<name>A0ABM7MF37_9GAMM</name>
<feature type="domain" description="NAD-dependent epimerase/dehydratase" evidence="1">
    <location>
        <begin position="4"/>
        <end position="164"/>
    </location>
</feature>
<dbReference type="Pfam" id="PF01370">
    <property type="entry name" value="Epimerase"/>
    <property type="match status" value="1"/>
</dbReference>
<dbReference type="Proteomes" id="UP001054820">
    <property type="component" value="Chromosome"/>
</dbReference>
<organism evidence="2 3">
    <name type="scientific">Thiomicrorhabdus immobilis</name>
    <dbReference type="NCBI Taxonomy" id="2791037"/>
    <lineage>
        <taxon>Bacteria</taxon>
        <taxon>Pseudomonadati</taxon>
        <taxon>Pseudomonadota</taxon>
        <taxon>Gammaproteobacteria</taxon>
        <taxon>Thiotrichales</taxon>
        <taxon>Piscirickettsiaceae</taxon>
        <taxon>Thiomicrorhabdus</taxon>
    </lineage>
</organism>
<proteinExistence type="predicted"/>
<protein>
    <submittedName>
        <fullName evidence="2">NAD(P)-dependent oxidoreductase</fullName>
    </submittedName>
</protein>
<dbReference type="Gene3D" id="3.40.50.720">
    <property type="entry name" value="NAD(P)-binding Rossmann-like Domain"/>
    <property type="match status" value="1"/>
</dbReference>
<dbReference type="InterPro" id="IPR051783">
    <property type="entry name" value="NAD(P)-dependent_oxidoreduct"/>
</dbReference>
<evidence type="ECO:0000313" key="2">
    <source>
        <dbReference type="EMBL" id="BCN93986.1"/>
    </source>
</evidence>
<dbReference type="SUPFAM" id="SSF51735">
    <property type="entry name" value="NAD(P)-binding Rossmann-fold domains"/>
    <property type="match status" value="1"/>
</dbReference>
<gene>
    <name evidence="2" type="ORF">THMIRHAM_17710</name>
</gene>
<dbReference type="InterPro" id="IPR001509">
    <property type="entry name" value="Epimerase_deHydtase"/>
</dbReference>
<dbReference type="InterPro" id="IPR036291">
    <property type="entry name" value="NAD(P)-bd_dom_sf"/>
</dbReference>
<evidence type="ECO:0000313" key="3">
    <source>
        <dbReference type="Proteomes" id="UP001054820"/>
    </source>
</evidence>
<reference evidence="2" key="1">
    <citation type="journal article" date="2022" name="Arch. Microbiol.">
        <title>Thiomicrorhabdus immobilis sp. nov., a mesophilic sulfur-oxidizing bacterium isolated from sediment of a brackish lake in northern Japan.</title>
        <authorList>
            <person name="Kojima H."/>
            <person name="Mochizuki J."/>
            <person name="Kanda M."/>
            <person name="Watanabe T."/>
            <person name="Fukui M."/>
        </authorList>
    </citation>
    <scope>NUCLEOTIDE SEQUENCE</scope>
    <source>
        <strain evidence="2">Am19</strain>
    </source>
</reference>